<keyword evidence="9" id="KW-1185">Reference proteome</keyword>
<feature type="transmembrane region" description="Helical" evidence="7">
    <location>
        <begin position="446"/>
        <end position="464"/>
    </location>
</feature>
<dbReference type="InterPro" id="IPR050833">
    <property type="entry name" value="Poly_Biosynth_Transport"/>
</dbReference>
<dbReference type="PANTHER" id="PTHR30250:SF10">
    <property type="entry name" value="LIPOPOLYSACCHARIDE BIOSYNTHESIS PROTEIN WZXC"/>
    <property type="match status" value="1"/>
</dbReference>
<evidence type="ECO:0000256" key="1">
    <source>
        <dbReference type="ARBA" id="ARBA00004651"/>
    </source>
</evidence>
<dbReference type="eggNOG" id="COG2244">
    <property type="taxonomic scope" value="Bacteria"/>
</dbReference>
<dbReference type="OrthoDB" id="9770347at2"/>
<feature type="transmembrane region" description="Helical" evidence="7">
    <location>
        <begin position="422"/>
        <end position="440"/>
    </location>
</feature>
<accession>F0F887</accession>
<feature type="transmembrane region" description="Helical" evidence="7">
    <location>
        <begin position="148"/>
        <end position="168"/>
    </location>
</feature>
<feature type="transmembrane region" description="Helical" evidence="7">
    <location>
        <begin position="118"/>
        <end position="136"/>
    </location>
</feature>
<dbReference type="GO" id="GO:0005886">
    <property type="term" value="C:plasma membrane"/>
    <property type="evidence" value="ECO:0007669"/>
    <property type="project" value="UniProtKB-SubCell"/>
</dbReference>
<organism evidence="8 9">
    <name type="scientific">Prevotella multiformis DSM 16608</name>
    <dbReference type="NCBI Taxonomy" id="888743"/>
    <lineage>
        <taxon>Bacteria</taxon>
        <taxon>Pseudomonadati</taxon>
        <taxon>Bacteroidota</taxon>
        <taxon>Bacteroidia</taxon>
        <taxon>Bacteroidales</taxon>
        <taxon>Prevotellaceae</taxon>
        <taxon>Prevotella</taxon>
    </lineage>
</organism>
<protein>
    <submittedName>
        <fullName evidence="8">Polysaccharide biosynthesis protein</fullName>
    </submittedName>
</protein>
<feature type="transmembrane region" description="Helical" evidence="7">
    <location>
        <begin position="83"/>
        <end position="106"/>
    </location>
</feature>
<keyword evidence="5 7" id="KW-1133">Transmembrane helix</keyword>
<keyword evidence="6 7" id="KW-0472">Membrane</keyword>
<evidence type="ECO:0000256" key="6">
    <source>
        <dbReference type="ARBA" id="ARBA00023136"/>
    </source>
</evidence>
<proteinExistence type="inferred from homology"/>
<feature type="transmembrane region" description="Helical" evidence="7">
    <location>
        <begin position="291"/>
        <end position="310"/>
    </location>
</feature>
<dbReference type="CDD" id="cd13127">
    <property type="entry name" value="MATE_tuaB_like"/>
    <property type="match status" value="1"/>
</dbReference>
<keyword evidence="3" id="KW-1003">Cell membrane</keyword>
<feature type="transmembrane region" description="Helical" evidence="7">
    <location>
        <begin position="368"/>
        <end position="401"/>
    </location>
</feature>
<comment type="caution">
    <text evidence="8">The sequence shown here is derived from an EMBL/GenBank/DDBJ whole genome shotgun (WGS) entry which is preliminary data.</text>
</comment>
<feature type="transmembrane region" description="Helical" evidence="7">
    <location>
        <begin position="47"/>
        <end position="71"/>
    </location>
</feature>
<dbReference type="Pfam" id="PF13440">
    <property type="entry name" value="Polysacc_synt_3"/>
    <property type="match status" value="1"/>
</dbReference>
<sequence>MENKEDIKSKTIKGFIWRFGERLSSQLVSFVVSVVLARLLLPKEYGVIALTMVFINIASCLAVSGLGTSLIQKRDADELDFSTMFHAGNALSLFLYAILFIAAPFIADIYKNEVITPVLRVLGLIIPISAINSIQQASISRKLDFKKFFYATLIGTIISGFIGIFMAYHGFGVWSLVGQQLSNQLVNTFTLNRIITWRPKLIFSYQRFKVLFSFGSKFMGANVIGSFFNELKSFIIGIKYQPADLAFYNRGDSFPSLFSNNINNTINAVLFPAMSKVQNEPEALKRAVRRAMMTSSFIMCPILLGLAATSDKLVLILLTKKWLSCVPFMQVLCFQYLFGILGTANLQALNALGRSDVTLKLELYKKPVYPLLIAAGMFISPLAIAIACTCYGFVGTVFNSWPNRKLIGYSFKDQLKDVSPQFGIALAMGGVIYLIGLFPLNTFVSFFIQVVMGGAFYIGMARFLSLESYNYAVNTIKNIRRK</sequence>
<reference evidence="8 9" key="1">
    <citation type="submission" date="2011-01" db="EMBL/GenBank/DDBJ databases">
        <authorList>
            <person name="Muzny D."/>
            <person name="Qin X."/>
            <person name="Deng J."/>
            <person name="Jiang H."/>
            <person name="Liu Y."/>
            <person name="Qu J."/>
            <person name="Song X.-Z."/>
            <person name="Zhang L."/>
            <person name="Thornton R."/>
            <person name="Coyle M."/>
            <person name="Francisco L."/>
            <person name="Jackson L."/>
            <person name="Javaid M."/>
            <person name="Korchina V."/>
            <person name="Kovar C."/>
            <person name="Mata R."/>
            <person name="Mathew T."/>
            <person name="Ngo R."/>
            <person name="Nguyen L."/>
            <person name="Nguyen N."/>
            <person name="Okwuonu G."/>
            <person name="Ongeri F."/>
            <person name="Pham C."/>
            <person name="Simmons D."/>
            <person name="Wilczek-Boney K."/>
            <person name="Hale W."/>
            <person name="Jakkamsetti A."/>
            <person name="Pham P."/>
            <person name="Ruth R."/>
            <person name="San Lucas F."/>
            <person name="Warren J."/>
            <person name="Zhang J."/>
            <person name="Zhao Z."/>
            <person name="Zhou C."/>
            <person name="Zhu D."/>
            <person name="Lee S."/>
            <person name="Bess C."/>
            <person name="Blankenburg K."/>
            <person name="Forbes L."/>
            <person name="Fu Q."/>
            <person name="Gubbala S."/>
            <person name="Hirani K."/>
            <person name="Jayaseelan J.C."/>
            <person name="Lara F."/>
            <person name="Munidasa M."/>
            <person name="Palculict T."/>
            <person name="Patil S."/>
            <person name="Pu L.-L."/>
            <person name="Saada N."/>
            <person name="Tang L."/>
            <person name="Weissenberger G."/>
            <person name="Zhu Y."/>
            <person name="Hemphill L."/>
            <person name="Shang Y."/>
            <person name="Youmans B."/>
            <person name="Ayvaz T."/>
            <person name="Ross M."/>
            <person name="Santibanez J."/>
            <person name="Aqrawi P."/>
            <person name="Gross S."/>
            <person name="Joshi V."/>
            <person name="Fowler G."/>
            <person name="Nazareth L."/>
            <person name="Reid J."/>
            <person name="Worley K."/>
            <person name="Petrosino J."/>
            <person name="Highlander S."/>
            <person name="Gibbs R."/>
        </authorList>
    </citation>
    <scope>NUCLEOTIDE SEQUENCE [LARGE SCALE GENOMIC DNA]</scope>
    <source>
        <strain evidence="8 9">DSM 16608</strain>
    </source>
</reference>
<gene>
    <name evidence="8" type="ORF">HMPREF9141_1804</name>
</gene>
<dbReference type="AlphaFoldDB" id="F0F887"/>
<dbReference type="EMBL" id="AEWX01000025">
    <property type="protein sequence ID" value="EGC19682.1"/>
    <property type="molecule type" value="Genomic_DNA"/>
</dbReference>
<evidence type="ECO:0000256" key="7">
    <source>
        <dbReference type="SAM" id="Phobius"/>
    </source>
</evidence>
<name>F0F887_9BACT</name>
<comment type="similarity">
    <text evidence="2">Belongs to the polysaccharide synthase family.</text>
</comment>
<keyword evidence="4 7" id="KW-0812">Transmembrane</keyword>
<comment type="subcellular location">
    <subcellularLocation>
        <location evidence="1">Cell membrane</location>
        <topology evidence="1">Multi-pass membrane protein</topology>
    </subcellularLocation>
</comment>
<dbReference type="RefSeq" id="WP_007366557.1">
    <property type="nucleotide sequence ID" value="NZ_GL872282.1"/>
</dbReference>
<dbReference type="STRING" id="888743.HMPREF9141_1804"/>
<dbReference type="Proteomes" id="UP000005697">
    <property type="component" value="Unassembled WGS sequence"/>
</dbReference>
<evidence type="ECO:0000256" key="3">
    <source>
        <dbReference type="ARBA" id="ARBA00022475"/>
    </source>
</evidence>
<evidence type="ECO:0000256" key="4">
    <source>
        <dbReference type="ARBA" id="ARBA00022692"/>
    </source>
</evidence>
<evidence type="ECO:0000313" key="8">
    <source>
        <dbReference type="EMBL" id="EGC19682.1"/>
    </source>
</evidence>
<dbReference type="PANTHER" id="PTHR30250">
    <property type="entry name" value="PST FAMILY PREDICTED COLANIC ACID TRANSPORTER"/>
    <property type="match status" value="1"/>
</dbReference>
<evidence type="ECO:0000313" key="9">
    <source>
        <dbReference type="Proteomes" id="UP000005697"/>
    </source>
</evidence>
<evidence type="ECO:0000256" key="2">
    <source>
        <dbReference type="ARBA" id="ARBA00007430"/>
    </source>
</evidence>
<dbReference type="HOGENOM" id="CLU_026911_5_2_10"/>
<evidence type="ECO:0000256" key="5">
    <source>
        <dbReference type="ARBA" id="ARBA00022989"/>
    </source>
</evidence>